<dbReference type="InterPro" id="IPR029056">
    <property type="entry name" value="Ribokinase-like"/>
</dbReference>
<dbReference type="Pfam" id="PF00294">
    <property type="entry name" value="PfkB"/>
    <property type="match status" value="1"/>
</dbReference>
<comment type="similarity">
    <text evidence="1 4">Belongs to the carbohydrate kinase PfkB family.</text>
</comment>
<keyword evidence="7" id="KW-1185">Reference proteome</keyword>
<dbReference type="PANTHER" id="PTHR10584:SF157">
    <property type="entry name" value="SULFOFRUCTOSE KINASE"/>
    <property type="match status" value="1"/>
</dbReference>
<protein>
    <submittedName>
        <fullName evidence="6">Sulfofructose kinase</fullName>
    </submittedName>
</protein>
<sequence length="297" mass="31678">MVIACVGITVLDRVFRVEQLPTTGGKFVASDYFEIGGGPAATAAVAVSKLGYPVDFIGRAGTDDVATSMIKELAGYNVNTQHLHQIAGASSSFSAILVDDHGERMIINYQGDQLSPETRWLEKVDFARYNALLADVRWHQGAHFALKEAKKAGVPTVLDGDVTPQDITDLVELADHVAFSEPGLAKFSQVDDPVAGLRIAQTKTNAKLYVTVGSEGCYWLEGDEICHQAGFKVDVKDTTGAGDVFHGAFAVAIAEKMTPREAVTFSSAVAALKCTRLGGRDGIPDRTSVEAFLKADA</sequence>
<evidence type="ECO:0000313" key="6">
    <source>
        <dbReference type="EMBL" id="SFU14754.1"/>
    </source>
</evidence>
<gene>
    <name evidence="6" type="ORF">SAMN05444141_11059</name>
</gene>
<name>A0A1I7DT00_9HYPH</name>
<dbReference type="Proteomes" id="UP000183371">
    <property type="component" value="Unassembled WGS sequence"/>
</dbReference>
<dbReference type="GO" id="GO:0016301">
    <property type="term" value="F:kinase activity"/>
    <property type="evidence" value="ECO:0007669"/>
    <property type="project" value="UniProtKB-KW"/>
</dbReference>
<dbReference type="InterPro" id="IPR011611">
    <property type="entry name" value="PfkB_dom"/>
</dbReference>
<dbReference type="GO" id="GO:0005829">
    <property type="term" value="C:cytosol"/>
    <property type="evidence" value="ECO:0007669"/>
    <property type="project" value="TreeGrafter"/>
</dbReference>
<dbReference type="SUPFAM" id="SSF53613">
    <property type="entry name" value="Ribokinase-like"/>
    <property type="match status" value="1"/>
</dbReference>
<dbReference type="RefSeq" id="WP_054784182.1">
    <property type="nucleotide sequence ID" value="NZ_FPBD01000010.1"/>
</dbReference>
<evidence type="ECO:0000256" key="1">
    <source>
        <dbReference type="ARBA" id="ARBA00010688"/>
    </source>
</evidence>
<dbReference type="PRINTS" id="PR00990">
    <property type="entry name" value="RIBOKINASE"/>
</dbReference>
<evidence type="ECO:0000256" key="3">
    <source>
        <dbReference type="ARBA" id="ARBA00022777"/>
    </source>
</evidence>
<accession>A0A1I7DT00</accession>
<feature type="domain" description="Carbohydrate kinase PfkB" evidence="5">
    <location>
        <begin position="3"/>
        <end position="285"/>
    </location>
</feature>
<dbReference type="InterPro" id="IPR002173">
    <property type="entry name" value="Carboh/pur_kinase_PfkB_CS"/>
</dbReference>
<evidence type="ECO:0000313" key="7">
    <source>
        <dbReference type="Proteomes" id="UP000183371"/>
    </source>
</evidence>
<dbReference type="EMBL" id="FPBD01000010">
    <property type="protein sequence ID" value="SFU14754.1"/>
    <property type="molecule type" value="Genomic_DNA"/>
</dbReference>
<dbReference type="PROSITE" id="PS00584">
    <property type="entry name" value="PFKB_KINASES_2"/>
    <property type="match status" value="1"/>
</dbReference>
<dbReference type="GO" id="GO:0006796">
    <property type="term" value="P:phosphate-containing compound metabolic process"/>
    <property type="evidence" value="ECO:0007669"/>
    <property type="project" value="UniProtKB-ARBA"/>
</dbReference>
<dbReference type="Gene3D" id="3.40.1190.20">
    <property type="match status" value="1"/>
</dbReference>
<proteinExistence type="inferred from homology"/>
<dbReference type="AlphaFoldDB" id="A0A1I7DT00"/>
<keyword evidence="3 4" id="KW-0418">Kinase</keyword>
<dbReference type="PANTHER" id="PTHR10584">
    <property type="entry name" value="SUGAR KINASE"/>
    <property type="match status" value="1"/>
</dbReference>
<dbReference type="CDD" id="cd01945">
    <property type="entry name" value="ribokinase_group_B"/>
    <property type="match status" value="1"/>
</dbReference>
<dbReference type="InterPro" id="IPR002139">
    <property type="entry name" value="Ribo/fructo_kinase"/>
</dbReference>
<reference evidence="7" key="1">
    <citation type="submission" date="2016-10" db="EMBL/GenBank/DDBJ databases">
        <authorList>
            <person name="Varghese N."/>
            <person name="Submissions S."/>
        </authorList>
    </citation>
    <scope>NUCLEOTIDE SEQUENCE [LARGE SCALE GENOMIC DNA]</scope>
    <source>
        <strain evidence="7">DSM 17465</strain>
    </source>
</reference>
<evidence type="ECO:0000256" key="4">
    <source>
        <dbReference type="RuleBase" id="RU003704"/>
    </source>
</evidence>
<evidence type="ECO:0000256" key="2">
    <source>
        <dbReference type="ARBA" id="ARBA00022679"/>
    </source>
</evidence>
<evidence type="ECO:0000259" key="5">
    <source>
        <dbReference type="Pfam" id="PF00294"/>
    </source>
</evidence>
<organism evidence="6 7">
    <name type="scientific">Pseudovibrio denitrificans</name>
    <dbReference type="NCBI Taxonomy" id="258256"/>
    <lineage>
        <taxon>Bacteria</taxon>
        <taxon>Pseudomonadati</taxon>
        <taxon>Pseudomonadota</taxon>
        <taxon>Alphaproteobacteria</taxon>
        <taxon>Hyphomicrobiales</taxon>
        <taxon>Stappiaceae</taxon>
        <taxon>Pseudovibrio</taxon>
    </lineage>
</organism>
<keyword evidence="2 4" id="KW-0808">Transferase</keyword>